<name>A0A9P0FEI4_BRAAE</name>
<evidence type="ECO:0008006" key="9">
    <source>
        <dbReference type="Google" id="ProtNLM"/>
    </source>
</evidence>
<dbReference type="PANTHER" id="PTHR19282">
    <property type="entry name" value="TETRASPANIN"/>
    <property type="match status" value="1"/>
</dbReference>
<feature type="transmembrane region" description="Helical" evidence="6">
    <location>
        <begin position="96"/>
        <end position="117"/>
    </location>
</feature>
<keyword evidence="3 6" id="KW-1133">Transmembrane helix</keyword>
<evidence type="ECO:0000313" key="7">
    <source>
        <dbReference type="EMBL" id="CAH0553130.1"/>
    </source>
</evidence>
<organism evidence="7 8">
    <name type="scientific">Brassicogethes aeneus</name>
    <name type="common">Rape pollen beetle</name>
    <name type="synonym">Meligethes aeneus</name>
    <dbReference type="NCBI Taxonomy" id="1431903"/>
    <lineage>
        <taxon>Eukaryota</taxon>
        <taxon>Metazoa</taxon>
        <taxon>Ecdysozoa</taxon>
        <taxon>Arthropoda</taxon>
        <taxon>Hexapoda</taxon>
        <taxon>Insecta</taxon>
        <taxon>Pterygota</taxon>
        <taxon>Neoptera</taxon>
        <taxon>Endopterygota</taxon>
        <taxon>Coleoptera</taxon>
        <taxon>Polyphaga</taxon>
        <taxon>Cucujiformia</taxon>
        <taxon>Nitidulidae</taxon>
        <taxon>Meligethinae</taxon>
        <taxon>Brassicogethes</taxon>
    </lineage>
</organism>
<dbReference type="PANTHER" id="PTHR19282:SF428">
    <property type="entry name" value="TETRASPANIN 68C, ISOFORM A"/>
    <property type="match status" value="1"/>
</dbReference>
<feature type="transmembrane region" description="Helical" evidence="6">
    <location>
        <begin position="59"/>
        <end position="84"/>
    </location>
</feature>
<evidence type="ECO:0000256" key="6">
    <source>
        <dbReference type="SAM" id="Phobius"/>
    </source>
</evidence>
<dbReference type="OrthoDB" id="5870230at2759"/>
<proteinExistence type="predicted"/>
<evidence type="ECO:0000256" key="1">
    <source>
        <dbReference type="ARBA" id="ARBA00004141"/>
    </source>
</evidence>
<feature type="region of interest" description="Disordered" evidence="5">
    <location>
        <begin position="276"/>
        <end position="296"/>
    </location>
</feature>
<evidence type="ECO:0000256" key="5">
    <source>
        <dbReference type="SAM" id="MobiDB-lite"/>
    </source>
</evidence>
<comment type="subcellular location">
    <subcellularLocation>
        <location evidence="1">Membrane</location>
        <topology evidence="1">Multi-pass membrane protein</topology>
    </subcellularLocation>
</comment>
<keyword evidence="8" id="KW-1185">Reference proteome</keyword>
<dbReference type="PRINTS" id="PR00259">
    <property type="entry name" value="TMFOUR"/>
</dbReference>
<evidence type="ECO:0000256" key="4">
    <source>
        <dbReference type="ARBA" id="ARBA00023136"/>
    </source>
</evidence>
<dbReference type="EMBL" id="OV121134">
    <property type="protein sequence ID" value="CAH0553130.1"/>
    <property type="molecule type" value="Genomic_DNA"/>
</dbReference>
<sequence length="318" mass="35303">MAVVSLVGSKVLLALCNFLLLVCGFFLAIGGILVLFDSDRVLLSKFLSAGPFSALTHPLLYYISIGLAILGLILASAGVLGCWASCMNNYCVLTTYFFIVILVLVGECVVYATAWAWPDCLGLGLDPDLTTKTLQMNYGSTGQEQFTAAVDLAQTMFSCCGIESANEYDTSLWRLQSLGPSLAIPLTCCKLDNINETRAYLNPHPINITLCQALERNRHEGFRHLEGCKEYLDQWYKEQYVVFLGAGLIIVLVEFAVLLSTILMCTRVYHRNESKKDLQNSQINTESSRNRSPLGAYDNETYAMSNSFRQNYKLVDRA</sequence>
<dbReference type="Gene3D" id="1.10.1450.10">
    <property type="entry name" value="Tetraspanin"/>
    <property type="match status" value="1"/>
</dbReference>
<dbReference type="GO" id="GO:0005886">
    <property type="term" value="C:plasma membrane"/>
    <property type="evidence" value="ECO:0007669"/>
    <property type="project" value="TreeGrafter"/>
</dbReference>
<gene>
    <name evidence="7" type="ORF">MELIAE_LOCUS5216</name>
</gene>
<feature type="transmembrane region" description="Helical" evidence="6">
    <location>
        <begin position="240"/>
        <end position="266"/>
    </location>
</feature>
<feature type="compositionally biased region" description="Polar residues" evidence="5">
    <location>
        <begin position="279"/>
        <end position="291"/>
    </location>
</feature>
<protein>
    <recommendedName>
        <fullName evidence="9">Tetraspanin</fullName>
    </recommendedName>
</protein>
<dbReference type="InterPro" id="IPR018499">
    <property type="entry name" value="Tetraspanin/Peripherin"/>
</dbReference>
<keyword evidence="4 6" id="KW-0472">Membrane</keyword>
<accession>A0A9P0FEI4</accession>
<feature type="transmembrane region" description="Helical" evidence="6">
    <location>
        <begin position="12"/>
        <end position="36"/>
    </location>
</feature>
<dbReference type="InterPro" id="IPR008952">
    <property type="entry name" value="Tetraspanin_EC2_sf"/>
</dbReference>
<dbReference type="Pfam" id="PF00335">
    <property type="entry name" value="Tetraspanin"/>
    <property type="match status" value="1"/>
</dbReference>
<dbReference type="SUPFAM" id="SSF48652">
    <property type="entry name" value="Tetraspanin"/>
    <property type="match status" value="1"/>
</dbReference>
<evidence type="ECO:0000313" key="8">
    <source>
        <dbReference type="Proteomes" id="UP001154078"/>
    </source>
</evidence>
<dbReference type="AlphaFoldDB" id="A0A9P0FEI4"/>
<evidence type="ECO:0000256" key="3">
    <source>
        <dbReference type="ARBA" id="ARBA00022989"/>
    </source>
</evidence>
<dbReference type="Proteomes" id="UP001154078">
    <property type="component" value="Chromosome 3"/>
</dbReference>
<reference evidence="7" key="1">
    <citation type="submission" date="2021-12" db="EMBL/GenBank/DDBJ databases">
        <authorList>
            <person name="King R."/>
        </authorList>
    </citation>
    <scope>NUCLEOTIDE SEQUENCE</scope>
</reference>
<keyword evidence="2 6" id="KW-0812">Transmembrane</keyword>
<evidence type="ECO:0000256" key="2">
    <source>
        <dbReference type="ARBA" id="ARBA00022692"/>
    </source>
</evidence>